<accession>A0A976QUM5</accession>
<evidence type="ECO:0000256" key="2">
    <source>
        <dbReference type="ARBA" id="ARBA00025783"/>
    </source>
</evidence>
<dbReference type="GO" id="GO:0005634">
    <property type="term" value="C:nucleus"/>
    <property type="evidence" value="ECO:0007669"/>
    <property type="project" value="TreeGrafter"/>
</dbReference>
<feature type="compositionally biased region" description="Acidic residues" evidence="8">
    <location>
        <begin position="273"/>
        <end position="282"/>
    </location>
</feature>
<gene>
    <name evidence="9" type="ORF">MACJ_000527</name>
</gene>
<dbReference type="Gene3D" id="1.10.10.1440">
    <property type="entry name" value="PHAX RNA-binding domain"/>
    <property type="match status" value="1"/>
</dbReference>
<evidence type="ECO:0000256" key="3">
    <source>
        <dbReference type="ARBA" id="ARBA00047418"/>
    </source>
</evidence>
<evidence type="ECO:0000256" key="1">
    <source>
        <dbReference type="ARBA" id="ARBA00018517"/>
    </source>
</evidence>
<dbReference type="PANTHER" id="PTHR14741">
    <property type="entry name" value="S-ADENOSYLMETHIONINE-DEPENDENT METHYLTRANSFERASE RELATED"/>
    <property type="match status" value="1"/>
</dbReference>
<feature type="compositionally biased region" description="Basic and acidic residues" evidence="8">
    <location>
        <begin position="319"/>
        <end position="329"/>
    </location>
</feature>
<dbReference type="PANTHER" id="PTHR14741:SF32">
    <property type="entry name" value="TRIMETHYLGUANOSINE SYNTHASE"/>
    <property type="match status" value="1"/>
</dbReference>
<comment type="catalytic activity">
    <reaction evidence="5">
        <text>a 5'-end (N(2),N(7)-dimethyl 5'-triphosphoguanosine)-ribonucleoside in snRNA + S-adenosyl-L-methionine = a 5'-end (N(2),N(2),N(7)-trimethyl 5'-triphosphoguanosine)-ribonucleoside in snRNA + S-adenosyl-L-homocysteine + H(+)</text>
        <dbReference type="Rhea" id="RHEA:78479"/>
        <dbReference type="Rhea" id="RHEA-COMP:19087"/>
        <dbReference type="Rhea" id="RHEA-COMP:19089"/>
        <dbReference type="ChEBI" id="CHEBI:15378"/>
        <dbReference type="ChEBI" id="CHEBI:57856"/>
        <dbReference type="ChEBI" id="CHEBI:59789"/>
        <dbReference type="ChEBI" id="CHEBI:167623"/>
        <dbReference type="ChEBI" id="CHEBI:172880"/>
    </reaction>
    <physiologicalReaction direction="left-to-right" evidence="5">
        <dbReference type="Rhea" id="RHEA:78480"/>
    </physiologicalReaction>
</comment>
<reference evidence="9" key="1">
    <citation type="submission" date="2022-07" db="EMBL/GenBank/DDBJ databases">
        <title>Evaluation of T. orientalis genome assembly methods using nanopore sequencing and analysis of variation between genomes.</title>
        <authorList>
            <person name="Yam J."/>
            <person name="Micallef M.L."/>
            <person name="Liu M."/>
            <person name="Djordjevic S.P."/>
            <person name="Bogema D.R."/>
            <person name="Jenkins C."/>
        </authorList>
    </citation>
    <scope>NUCLEOTIDE SEQUENCE</scope>
    <source>
        <strain evidence="9">Fish Creek</strain>
    </source>
</reference>
<dbReference type="AlphaFoldDB" id="A0A976QUM5"/>
<feature type="region of interest" description="Disordered" evidence="8">
    <location>
        <begin position="1"/>
        <end position="23"/>
    </location>
</feature>
<protein>
    <recommendedName>
        <fullName evidence="1">Trimethylguanosine synthase</fullName>
    </recommendedName>
    <alternativeName>
        <fullName evidence="7">Cap-specific guanine-N(2) methyltransferase</fullName>
    </alternativeName>
</protein>
<comment type="catalytic activity">
    <reaction evidence="3">
        <text>a 5'-end (N(2),N(7)-dimethyl 5'-triphosphoguanosine)-ribonucleoside in snoRNA + S-adenosyl-L-methionine = a 5'-end (N(2),N(2),N(7)-trimethyl 5'-triphosphoguanosine)-ribonucleoside in snoRNA + S-adenosyl-L-homocysteine + H(+)</text>
        <dbReference type="Rhea" id="RHEA:78507"/>
        <dbReference type="Rhea" id="RHEA-COMP:19088"/>
        <dbReference type="Rhea" id="RHEA-COMP:19090"/>
        <dbReference type="ChEBI" id="CHEBI:15378"/>
        <dbReference type="ChEBI" id="CHEBI:57856"/>
        <dbReference type="ChEBI" id="CHEBI:59789"/>
        <dbReference type="ChEBI" id="CHEBI:167623"/>
        <dbReference type="ChEBI" id="CHEBI:172880"/>
    </reaction>
    <physiologicalReaction direction="left-to-right" evidence="3">
        <dbReference type="Rhea" id="RHEA:78508"/>
    </physiologicalReaction>
</comment>
<dbReference type="GO" id="GO:0071164">
    <property type="term" value="F:RNA cap trimethylguanosine synthase activity"/>
    <property type="evidence" value="ECO:0007669"/>
    <property type="project" value="TreeGrafter"/>
</dbReference>
<evidence type="ECO:0000313" key="9">
    <source>
        <dbReference type="EMBL" id="UKJ88084.1"/>
    </source>
</evidence>
<comment type="catalytic activity">
    <reaction evidence="4">
        <text>a 5'-end (N(7)-methyl 5'-triphosphoguanosine)-ribonucleoside in snoRNA + S-adenosyl-L-methionine = a 5'-end (N(2),N(7)-dimethyl 5'-triphosphoguanosine)-ribonucleoside in snoRNA + S-adenosyl-L-homocysteine + H(+)</text>
        <dbReference type="Rhea" id="RHEA:78475"/>
        <dbReference type="Rhea" id="RHEA-COMP:19086"/>
        <dbReference type="Rhea" id="RHEA-COMP:19088"/>
        <dbReference type="ChEBI" id="CHEBI:15378"/>
        <dbReference type="ChEBI" id="CHEBI:57856"/>
        <dbReference type="ChEBI" id="CHEBI:59789"/>
        <dbReference type="ChEBI" id="CHEBI:156461"/>
        <dbReference type="ChEBI" id="CHEBI:172880"/>
    </reaction>
    <physiologicalReaction direction="left-to-right" evidence="4">
        <dbReference type="Rhea" id="RHEA:78476"/>
    </physiologicalReaction>
</comment>
<evidence type="ECO:0000313" key="10">
    <source>
        <dbReference type="Proteomes" id="UP000244803"/>
    </source>
</evidence>
<evidence type="ECO:0000256" key="8">
    <source>
        <dbReference type="SAM" id="MobiDB-lite"/>
    </source>
</evidence>
<dbReference type="InterPro" id="IPR019012">
    <property type="entry name" value="RNA_cap_Gua-N2-MeTrfase"/>
</dbReference>
<feature type="compositionally biased region" description="Acidic residues" evidence="8">
    <location>
        <begin position="256"/>
        <end position="265"/>
    </location>
</feature>
<feature type="region of interest" description="Disordered" evidence="8">
    <location>
        <begin position="204"/>
        <end position="300"/>
    </location>
</feature>
<evidence type="ECO:0000256" key="5">
    <source>
        <dbReference type="ARBA" id="ARBA00048763"/>
    </source>
</evidence>
<comment type="similarity">
    <text evidence="2">Belongs to the methyltransferase superfamily. Trimethylguanosine synthase family.</text>
</comment>
<dbReference type="InterPro" id="IPR029063">
    <property type="entry name" value="SAM-dependent_MTases_sf"/>
</dbReference>
<evidence type="ECO:0000256" key="6">
    <source>
        <dbReference type="ARBA" id="ARBA00049075"/>
    </source>
</evidence>
<feature type="compositionally biased region" description="Low complexity" evidence="8">
    <location>
        <begin position="209"/>
        <end position="233"/>
    </location>
</feature>
<dbReference type="InterPro" id="IPR038092">
    <property type="entry name" value="PHAX_RNA-binding_sf"/>
</dbReference>
<dbReference type="Pfam" id="PF09445">
    <property type="entry name" value="Methyltransf_15"/>
    <property type="match status" value="1"/>
</dbReference>
<feature type="compositionally biased region" description="Low complexity" evidence="8">
    <location>
        <begin position="283"/>
        <end position="294"/>
    </location>
</feature>
<comment type="catalytic activity">
    <reaction evidence="6">
        <text>a 5'-end (N(7)-methyl 5'-triphosphoguanosine)-ribonucleoside in snRNA + S-adenosyl-L-methionine = a 5'-end (N(2),N(7)-dimethyl 5'-triphosphoguanosine)-ribonucleoside in snRNA + S-adenosyl-L-homocysteine + H(+)</text>
        <dbReference type="Rhea" id="RHEA:78471"/>
        <dbReference type="Rhea" id="RHEA-COMP:19085"/>
        <dbReference type="Rhea" id="RHEA-COMP:19087"/>
        <dbReference type="ChEBI" id="CHEBI:15378"/>
        <dbReference type="ChEBI" id="CHEBI:57856"/>
        <dbReference type="ChEBI" id="CHEBI:59789"/>
        <dbReference type="ChEBI" id="CHEBI:156461"/>
        <dbReference type="ChEBI" id="CHEBI:172880"/>
    </reaction>
    <physiologicalReaction direction="left-to-right" evidence="6">
        <dbReference type="Rhea" id="RHEA:78472"/>
    </physiologicalReaction>
</comment>
<feature type="region of interest" description="Disordered" evidence="8">
    <location>
        <begin position="312"/>
        <end position="342"/>
    </location>
</feature>
<dbReference type="EMBL" id="CP056065">
    <property type="protein sequence ID" value="UKJ88084.1"/>
    <property type="molecule type" value="Genomic_DNA"/>
</dbReference>
<evidence type="ECO:0000256" key="7">
    <source>
        <dbReference type="ARBA" id="ARBA00049790"/>
    </source>
</evidence>
<dbReference type="OrthoDB" id="361992at2759"/>
<dbReference type="SUPFAM" id="SSF53335">
    <property type="entry name" value="S-adenosyl-L-methionine-dependent methyltransferases"/>
    <property type="match status" value="1"/>
</dbReference>
<dbReference type="Gene3D" id="3.40.50.150">
    <property type="entry name" value="Vaccinia Virus protein VP39"/>
    <property type="match status" value="1"/>
</dbReference>
<name>A0A976QUM5_THEOR</name>
<evidence type="ECO:0000256" key="4">
    <source>
        <dbReference type="ARBA" id="ARBA00048740"/>
    </source>
</evidence>
<sequence>MGGKESSSSPKKMKQRRNLSDSRVDELKSNTLYLVNLRFDFKRRRSIEGASENLSSGGDNPLDHCLSEDDGTEKFECTEIGEEYANTKKRESKVKESTDVNVDSTHNLSKDECSGDGDKMACCKSHLCFVAMEYHILKYDRSSCPNTFFTKDTPEYTSFVIGNIFLKKDPDLQFDEAALCDASWEVESLHLCSRIHRLLNAQSTGSADTQSESNSFETSTSTPSTNTNVNTGSITNDSVDTLDMDDGTEVNTSDADSADDTGELDDSVKIDGDNDANDDNGMIDDSSSNYNGDSDYSRNTHNSEYAHAFEVAEPGGNTAHKETGDRAYDTETSDTSTGLDQPRRRDTRILDGFCGIGGNLVHFANNFDFSMGVELDENRVKICENNLRVYEVSGTYEVINDDFFKFAEEFLEDPKAYFETKVNRPDLYRGDQTQFDWVFLSPPWGGSNYKGSNNDEIYVLEEYFPDFYRCLELSSKLGKNITLFLPRSQSIVEIVKAASLSNFKFVLVDSFLMFPTFNKIRCCMFHLLNDVDMFSKNFKIKNAKRMNYKFLSSLSPAKSEVHDTDDSTNSKEAVELDDVHSPSDSVESVNIMPIRNYVFALNHINLMKIGLLKLLNENNLNVYNKLSLLFEQIPASVVLDLVNNAIETYYSDGLRTMAGTKRTLGGTFFYLLKVNYNSTYKNIEKTLRRT</sequence>
<dbReference type="Proteomes" id="UP000244803">
    <property type="component" value="Chromosome 1"/>
</dbReference>
<organism evidence="9 10">
    <name type="scientific">Theileria orientalis</name>
    <dbReference type="NCBI Taxonomy" id="68886"/>
    <lineage>
        <taxon>Eukaryota</taxon>
        <taxon>Sar</taxon>
        <taxon>Alveolata</taxon>
        <taxon>Apicomplexa</taxon>
        <taxon>Aconoidasida</taxon>
        <taxon>Piroplasmida</taxon>
        <taxon>Theileriidae</taxon>
        <taxon>Theileria</taxon>
    </lineage>
</organism>
<feature type="compositionally biased region" description="Polar residues" evidence="8">
    <location>
        <begin position="1"/>
        <end position="10"/>
    </location>
</feature>
<proteinExistence type="inferred from homology"/>